<dbReference type="EMBL" id="JAUCMX010000028">
    <property type="protein sequence ID" value="KAK3508307.1"/>
    <property type="molecule type" value="Genomic_DNA"/>
</dbReference>
<protein>
    <submittedName>
        <fullName evidence="1">Uncharacterized protein</fullName>
    </submittedName>
</protein>
<dbReference type="Proteomes" id="UP001274896">
    <property type="component" value="Unassembled WGS sequence"/>
</dbReference>
<keyword evidence="2" id="KW-1185">Reference proteome</keyword>
<feature type="non-terminal residue" evidence="1">
    <location>
        <position position="82"/>
    </location>
</feature>
<comment type="caution">
    <text evidence="1">The sequence shown here is derived from an EMBL/GenBank/DDBJ whole genome shotgun (WGS) entry which is preliminary data.</text>
</comment>
<reference evidence="1" key="1">
    <citation type="submission" date="2023-06" db="EMBL/GenBank/DDBJ databases">
        <title>Male Hemibagrus guttatus genome.</title>
        <authorList>
            <person name="Bian C."/>
        </authorList>
    </citation>
    <scope>NUCLEOTIDE SEQUENCE</scope>
    <source>
        <strain evidence="1">Male_cb2023</strain>
        <tissue evidence="1">Muscle</tissue>
    </source>
</reference>
<proteinExistence type="predicted"/>
<dbReference type="AlphaFoldDB" id="A0AAE0UKQ8"/>
<sequence length="82" mass="9522">EDPNKASRTFLCAFSYSLVFGVLRERRRFADMGLSCRRLENGWCLEPEEFTRMEPFVPQVQKIFRSGNCTIGQRKRCAVPST</sequence>
<accession>A0AAE0UKQ8</accession>
<gene>
    <name evidence="1" type="ORF">QTP70_019532</name>
</gene>
<organism evidence="1 2">
    <name type="scientific">Hemibagrus guttatus</name>
    <dbReference type="NCBI Taxonomy" id="175788"/>
    <lineage>
        <taxon>Eukaryota</taxon>
        <taxon>Metazoa</taxon>
        <taxon>Chordata</taxon>
        <taxon>Craniata</taxon>
        <taxon>Vertebrata</taxon>
        <taxon>Euteleostomi</taxon>
        <taxon>Actinopterygii</taxon>
        <taxon>Neopterygii</taxon>
        <taxon>Teleostei</taxon>
        <taxon>Ostariophysi</taxon>
        <taxon>Siluriformes</taxon>
        <taxon>Bagridae</taxon>
        <taxon>Hemibagrus</taxon>
    </lineage>
</organism>
<evidence type="ECO:0000313" key="1">
    <source>
        <dbReference type="EMBL" id="KAK3508307.1"/>
    </source>
</evidence>
<evidence type="ECO:0000313" key="2">
    <source>
        <dbReference type="Proteomes" id="UP001274896"/>
    </source>
</evidence>
<name>A0AAE0UKQ8_9TELE</name>